<evidence type="ECO:0000259" key="12">
    <source>
        <dbReference type="PROSITE" id="PS50102"/>
    </source>
</evidence>
<feature type="domain" description="RRM" evidence="12">
    <location>
        <begin position="153"/>
        <end position="227"/>
    </location>
</feature>
<dbReference type="Gene3D" id="3.30.70.330">
    <property type="match status" value="2"/>
</dbReference>
<dbReference type="GO" id="GO:0003723">
    <property type="term" value="F:RNA binding"/>
    <property type="evidence" value="ECO:0007669"/>
    <property type="project" value="UniProtKB-UniRule"/>
</dbReference>
<evidence type="ECO:0000256" key="11">
    <source>
        <dbReference type="SAM" id="MobiDB-lite"/>
    </source>
</evidence>
<dbReference type="InterPro" id="IPR012677">
    <property type="entry name" value="Nucleotide-bd_a/b_plait_sf"/>
</dbReference>
<feature type="compositionally biased region" description="Acidic residues" evidence="11">
    <location>
        <begin position="139"/>
        <end position="148"/>
    </location>
</feature>
<evidence type="ECO:0000313" key="13">
    <source>
        <dbReference type="EMBL" id="AAT09091.1"/>
    </source>
</evidence>
<evidence type="ECO:0000256" key="8">
    <source>
        <dbReference type="ARBA" id="ARBA00023242"/>
    </source>
</evidence>
<dbReference type="GO" id="GO:0005681">
    <property type="term" value="C:spliceosomal complex"/>
    <property type="evidence" value="ECO:0007669"/>
    <property type="project" value="UniProtKB-KW"/>
</dbReference>
<dbReference type="OMA" id="CITEAEG"/>
<keyword evidence="3" id="KW-0507">mRNA processing</keyword>
<evidence type="ECO:0000256" key="5">
    <source>
        <dbReference type="ARBA" id="ARBA00022737"/>
    </source>
</evidence>
<dbReference type="CDD" id="cd12246">
    <property type="entry name" value="RRM1_U1A_like"/>
    <property type="match status" value="1"/>
</dbReference>
<evidence type="ECO:0000256" key="6">
    <source>
        <dbReference type="ARBA" id="ARBA00022884"/>
    </source>
</evidence>
<proteinExistence type="evidence at transcript level"/>
<evidence type="ECO:0000256" key="1">
    <source>
        <dbReference type="ARBA" id="ARBA00004123"/>
    </source>
</evidence>
<keyword evidence="5" id="KW-0677">Repeat</keyword>
<keyword evidence="9 13" id="KW-0687">Ribonucleoprotein</keyword>
<keyword evidence="6 10" id="KW-0694">RNA-binding</keyword>
<dbReference type="PROSITE" id="PS50102">
    <property type="entry name" value="RRM"/>
    <property type="match status" value="2"/>
</dbReference>
<dbReference type="SUPFAM" id="SSF54928">
    <property type="entry name" value="RNA-binding domain, RBD"/>
    <property type="match status" value="1"/>
</dbReference>
<dbReference type="EMBL" id="AY542999">
    <property type="protein sequence ID" value="AAT09091.1"/>
    <property type="molecule type" value="mRNA"/>
</dbReference>
<dbReference type="GO" id="GO:0030532">
    <property type="term" value="C:small nuclear ribonucleoprotein complex"/>
    <property type="evidence" value="ECO:0007669"/>
    <property type="project" value="UniProtKB-ARBA"/>
</dbReference>
<keyword evidence="8" id="KW-0539">Nucleus</keyword>
<name>Q5YES2_BIGNA</name>
<evidence type="ECO:0000256" key="10">
    <source>
        <dbReference type="PROSITE-ProRule" id="PRU00176"/>
    </source>
</evidence>
<evidence type="ECO:0000256" key="9">
    <source>
        <dbReference type="ARBA" id="ARBA00023274"/>
    </source>
</evidence>
<comment type="subcellular location">
    <subcellularLocation>
        <location evidence="1">Nucleus</location>
    </subcellularLocation>
</comment>
<dbReference type="GO" id="GO:0008380">
    <property type="term" value="P:RNA splicing"/>
    <property type="evidence" value="ECO:0007669"/>
    <property type="project" value="UniProtKB-KW"/>
</dbReference>
<accession>Q5YES2</accession>
<dbReference type="AlphaFoldDB" id="Q5YES2"/>
<evidence type="ECO:0000256" key="4">
    <source>
        <dbReference type="ARBA" id="ARBA00022728"/>
    </source>
</evidence>
<evidence type="ECO:0000256" key="7">
    <source>
        <dbReference type="ARBA" id="ARBA00023187"/>
    </source>
</evidence>
<dbReference type="Pfam" id="PF00076">
    <property type="entry name" value="RRM_1"/>
    <property type="match status" value="2"/>
</dbReference>
<keyword evidence="7" id="KW-0508">mRNA splicing</keyword>
<keyword evidence="4" id="KW-0747">Spliceosome</keyword>
<protein>
    <submittedName>
        <fullName evidence="13">Small nuclear ribonucleoprotein</fullName>
    </submittedName>
</protein>
<dbReference type="CDD" id="cd12247">
    <property type="entry name" value="RRM2_U1A_like"/>
    <property type="match status" value="1"/>
</dbReference>
<dbReference type="GO" id="GO:0006397">
    <property type="term" value="P:mRNA processing"/>
    <property type="evidence" value="ECO:0007669"/>
    <property type="project" value="UniProtKB-KW"/>
</dbReference>
<dbReference type="InterPro" id="IPR000504">
    <property type="entry name" value="RRM_dom"/>
</dbReference>
<dbReference type="SMART" id="SM00360">
    <property type="entry name" value="RRM"/>
    <property type="match status" value="2"/>
</dbReference>
<feature type="domain" description="RRM" evidence="12">
    <location>
        <begin position="11"/>
        <end position="90"/>
    </location>
</feature>
<dbReference type="FunFam" id="3.30.70.330:FF:000029">
    <property type="entry name" value="U2 small nuclear ribonucleoprotein B"/>
    <property type="match status" value="1"/>
</dbReference>
<dbReference type="PANTHER" id="PTHR10501">
    <property type="entry name" value="U1 SMALL NUCLEAR RIBONUCLEOPROTEIN A/U2 SMALL NUCLEAR RIBONUCLEOPROTEIN B"/>
    <property type="match status" value="1"/>
</dbReference>
<reference evidence="13" key="1">
    <citation type="journal article" date="2004" name="J. Eukaryot. Microbiol.">
        <title>Plastid-targeting peptides from the chlorarachniophyte Bigelowiella natans.</title>
        <authorList>
            <person name="Rogers M.B."/>
            <person name="Archibald J.M."/>
            <person name="Field M.A."/>
            <person name="Li C."/>
            <person name="Striepen B."/>
            <person name="Keeling P.J."/>
        </authorList>
    </citation>
    <scope>NUCLEOTIDE SEQUENCE</scope>
</reference>
<sequence>MSNVYAVRPNQTIYIQNLNEKLKRDELRINLYHAFSQFGNILEVFASKKGNKRGQAWIVFDDLSGATKSVRGMQNVDFFGKKMRLSYAKEKSDIISKRDGSYVPREKRKMNSGDMKIEPKVQKTTAVATAKGEGAPAMETDEPEEEDSSPPNKILFARNLPPQATKKMLETLFKQYDGFKEVRLVDGKPDIAFIEFNDAQESALAKEGLQNFKITSQNAMKLTFAKQ</sequence>
<organism evidence="13">
    <name type="scientific">Bigelowiella natans</name>
    <name type="common">Pedinomonas minutissima</name>
    <name type="synonym">Chlorarachnion sp. (strain CCMP621)</name>
    <dbReference type="NCBI Taxonomy" id="227086"/>
    <lineage>
        <taxon>Eukaryota</taxon>
        <taxon>Sar</taxon>
        <taxon>Rhizaria</taxon>
        <taxon>Cercozoa</taxon>
        <taxon>Chlorarachniophyceae</taxon>
        <taxon>Bigelowiella</taxon>
    </lineage>
</organism>
<evidence type="ECO:0000256" key="2">
    <source>
        <dbReference type="ARBA" id="ARBA00007243"/>
    </source>
</evidence>
<comment type="similarity">
    <text evidence="2">Belongs to the RRM U1 A/B'' family.</text>
</comment>
<dbReference type="HOGENOM" id="CLU_041869_1_1_1"/>
<dbReference type="InterPro" id="IPR035979">
    <property type="entry name" value="RBD_domain_sf"/>
</dbReference>
<dbReference type="FunFam" id="3.30.70.330:FF:000039">
    <property type="entry name" value="U1 small nuclear ribonucleoprotein A"/>
    <property type="match status" value="1"/>
</dbReference>
<evidence type="ECO:0000256" key="3">
    <source>
        <dbReference type="ARBA" id="ARBA00022664"/>
    </source>
</evidence>
<feature type="region of interest" description="Disordered" evidence="11">
    <location>
        <begin position="130"/>
        <end position="152"/>
    </location>
</feature>